<evidence type="ECO:0000256" key="3">
    <source>
        <dbReference type="ARBA" id="ARBA00022989"/>
    </source>
</evidence>
<reference evidence="7 8" key="1">
    <citation type="submission" date="2019-07" db="EMBL/GenBank/DDBJ databases">
        <title>Whole genome shotgun sequence of Reyranella soli NBRC 108950.</title>
        <authorList>
            <person name="Hosoyama A."/>
            <person name="Uohara A."/>
            <person name="Ohji S."/>
            <person name="Ichikawa N."/>
        </authorList>
    </citation>
    <scope>NUCLEOTIDE SEQUENCE [LARGE SCALE GENOMIC DNA]</scope>
    <source>
        <strain evidence="7 8">NBRC 108950</strain>
    </source>
</reference>
<dbReference type="AlphaFoldDB" id="A0A512NF13"/>
<evidence type="ECO:0000313" key="8">
    <source>
        <dbReference type="Proteomes" id="UP000321058"/>
    </source>
</evidence>
<dbReference type="PANTHER" id="PTHR32322">
    <property type="entry name" value="INNER MEMBRANE TRANSPORTER"/>
    <property type="match status" value="1"/>
</dbReference>
<dbReference type="Proteomes" id="UP000321058">
    <property type="component" value="Unassembled WGS sequence"/>
</dbReference>
<feature type="transmembrane region" description="Helical" evidence="5">
    <location>
        <begin position="209"/>
        <end position="228"/>
    </location>
</feature>
<sequence length="287" mass="30599">MTPLHTLAALLIVAMWGLNFTVIRFGLDEYAPFTFATWRFLLCALPVAFVARPAIPWRTLAGIGGFMFGGQFVFLFFAMQAGLPPGLTSVLVQLQGPLTVVLAALFLREHATRGQWLGLAIATVGVVLISRTVDGTANIIAIGLALMSALTWAVGNLFFRSARGVSMFAVTAWACVLPPLPLALAALILEGPNQLLAPILAPTWKGWLALLYTVIPVMWLGYLIWGTLLRTYPAAKVGPISLLVPCVALGFAGWLVGEPIGGLRLVGVIVVLGGVALGLFASVRRLR</sequence>
<dbReference type="InterPro" id="IPR050638">
    <property type="entry name" value="AA-Vitamin_Transporters"/>
</dbReference>
<accession>A0A512NF13</accession>
<name>A0A512NF13_9HYPH</name>
<comment type="caution">
    <text evidence="7">The sequence shown here is derived from an EMBL/GenBank/DDBJ whole genome shotgun (WGS) entry which is preliminary data.</text>
</comment>
<dbReference type="GO" id="GO:0016020">
    <property type="term" value="C:membrane"/>
    <property type="evidence" value="ECO:0007669"/>
    <property type="project" value="UniProtKB-SubCell"/>
</dbReference>
<keyword evidence="8" id="KW-1185">Reference proteome</keyword>
<evidence type="ECO:0000313" key="7">
    <source>
        <dbReference type="EMBL" id="GEP57533.1"/>
    </source>
</evidence>
<feature type="transmembrane region" description="Helical" evidence="5">
    <location>
        <begin position="33"/>
        <end position="51"/>
    </location>
</feature>
<feature type="transmembrane region" description="Helical" evidence="5">
    <location>
        <begin position="114"/>
        <end position="133"/>
    </location>
</feature>
<feature type="transmembrane region" description="Helical" evidence="5">
    <location>
        <begin position="263"/>
        <end position="283"/>
    </location>
</feature>
<feature type="domain" description="EamA" evidence="6">
    <location>
        <begin position="140"/>
        <end position="277"/>
    </location>
</feature>
<dbReference type="PANTHER" id="PTHR32322:SF9">
    <property type="entry name" value="AMINO-ACID METABOLITE EFFLUX PUMP-RELATED"/>
    <property type="match status" value="1"/>
</dbReference>
<dbReference type="Pfam" id="PF00892">
    <property type="entry name" value="EamA"/>
    <property type="match status" value="2"/>
</dbReference>
<dbReference type="OrthoDB" id="7158585at2"/>
<feature type="transmembrane region" description="Helical" evidence="5">
    <location>
        <begin position="63"/>
        <end position="81"/>
    </location>
</feature>
<dbReference type="InterPro" id="IPR037185">
    <property type="entry name" value="EmrE-like"/>
</dbReference>
<dbReference type="RefSeq" id="WP_147151930.1">
    <property type="nucleotide sequence ID" value="NZ_BKAJ01000082.1"/>
</dbReference>
<keyword evidence="4 5" id="KW-0472">Membrane</keyword>
<proteinExistence type="predicted"/>
<feature type="transmembrane region" description="Helical" evidence="5">
    <location>
        <begin position="87"/>
        <end position="107"/>
    </location>
</feature>
<dbReference type="SUPFAM" id="SSF103481">
    <property type="entry name" value="Multidrug resistance efflux transporter EmrE"/>
    <property type="match status" value="2"/>
</dbReference>
<evidence type="ECO:0000256" key="2">
    <source>
        <dbReference type="ARBA" id="ARBA00022692"/>
    </source>
</evidence>
<evidence type="ECO:0000256" key="1">
    <source>
        <dbReference type="ARBA" id="ARBA00004141"/>
    </source>
</evidence>
<feature type="transmembrane region" description="Helical" evidence="5">
    <location>
        <begin position="7"/>
        <end position="27"/>
    </location>
</feature>
<keyword evidence="3 5" id="KW-1133">Transmembrane helix</keyword>
<organism evidence="7 8">
    <name type="scientific">Reyranella soli</name>
    <dbReference type="NCBI Taxonomy" id="1230389"/>
    <lineage>
        <taxon>Bacteria</taxon>
        <taxon>Pseudomonadati</taxon>
        <taxon>Pseudomonadota</taxon>
        <taxon>Alphaproteobacteria</taxon>
        <taxon>Hyphomicrobiales</taxon>
        <taxon>Reyranellaceae</taxon>
        <taxon>Reyranella</taxon>
    </lineage>
</organism>
<comment type="subcellular location">
    <subcellularLocation>
        <location evidence="1">Membrane</location>
        <topology evidence="1">Multi-pass membrane protein</topology>
    </subcellularLocation>
</comment>
<gene>
    <name evidence="7" type="ORF">RSO01_46990</name>
</gene>
<dbReference type="Gene3D" id="1.10.3730.20">
    <property type="match status" value="1"/>
</dbReference>
<keyword evidence="2 5" id="KW-0812">Transmembrane</keyword>
<protein>
    <submittedName>
        <fullName evidence="7">DMT transporter permease</fullName>
    </submittedName>
</protein>
<feature type="transmembrane region" description="Helical" evidence="5">
    <location>
        <begin position="139"/>
        <end position="159"/>
    </location>
</feature>
<evidence type="ECO:0000259" key="6">
    <source>
        <dbReference type="Pfam" id="PF00892"/>
    </source>
</evidence>
<evidence type="ECO:0000256" key="4">
    <source>
        <dbReference type="ARBA" id="ARBA00023136"/>
    </source>
</evidence>
<dbReference type="EMBL" id="BKAJ01000082">
    <property type="protein sequence ID" value="GEP57533.1"/>
    <property type="molecule type" value="Genomic_DNA"/>
</dbReference>
<feature type="transmembrane region" description="Helical" evidence="5">
    <location>
        <begin position="240"/>
        <end position="257"/>
    </location>
</feature>
<dbReference type="InterPro" id="IPR000620">
    <property type="entry name" value="EamA_dom"/>
</dbReference>
<feature type="domain" description="EamA" evidence="6">
    <location>
        <begin position="7"/>
        <end position="130"/>
    </location>
</feature>
<evidence type="ECO:0000256" key="5">
    <source>
        <dbReference type="SAM" id="Phobius"/>
    </source>
</evidence>
<feature type="transmembrane region" description="Helical" evidence="5">
    <location>
        <begin position="166"/>
        <end position="189"/>
    </location>
</feature>